<protein>
    <submittedName>
        <fullName evidence="1">Uncharacterized protein</fullName>
    </submittedName>
</protein>
<dbReference type="Proteomes" id="UP000015105">
    <property type="component" value="Chromosome 7D"/>
</dbReference>
<dbReference type="EnsemblPlants" id="AET7Gv20990300.10">
    <property type="protein sequence ID" value="AET7Gv20990300.10"/>
    <property type="gene ID" value="AET7Gv20990300"/>
</dbReference>
<proteinExistence type="predicted"/>
<sequence>MPLESSIFHIYVFSESCESKRPQVHNSLRHLARHIDGSAPFMPEPTLEMEKVITESA</sequence>
<dbReference type="Gramene" id="AET7Gv20990300.10">
    <property type="protein sequence ID" value="AET7Gv20990300.10"/>
    <property type="gene ID" value="AET7Gv20990300"/>
</dbReference>
<reference evidence="1" key="3">
    <citation type="journal article" date="2017" name="Nature">
        <title>Genome sequence of the progenitor of the wheat D genome Aegilops tauschii.</title>
        <authorList>
            <person name="Luo M.C."/>
            <person name="Gu Y.Q."/>
            <person name="Puiu D."/>
            <person name="Wang H."/>
            <person name="Twardziok S.O."/>
            <person name="Deal K.R."/>
            <person name="Huo N."/>
            <person name="Zhu T."/>
            <person name="Wang L."/>
            <person name="Wang Y."/>
            <person name="McGuire P.E."/>
            <person name="Liu S."/>
            <person name="Long H."/>
            <person name="Ramasamy R.K."/>
            <person name="Rodriguez J.C."/>
            <person name="Van S.L."/>
            <person name="Yuan L."/>
            <person name="Wang Z."/>
            <person name="Xia Z."/>
            <person name="Xiao L."/>
            <person name="Anderson O.D."/>
            <person name="Ouyang S."/>
            <person name="Liang Y."/>
            <person name="Zimin A.V."/>
            <person name="Pertea G."/>
            <person name="Qi P."/>
            <person name="Bennetzen J.L."/>
            <person name="Dai X."/>
            <person name="Dawson M.W."/>
            <person name="Muller H.G."/>
            <person name="Kugler K."/>
            <person name="Rivarola-Duarte L."/>
            <person name="Spannagl M."/>
            <person name="Mayer K.F.X."/>
            <person name="Lu F.H."/>
            <person name="Bevan M.W."/>
            <person name="Leroy P."/>
            <person name="Li P."/>
            <person name="You F.M."/>
            <person name="Sun Q."/>
            <person name="Liu Z."/>
            <person name="Lyons E."/>
            <person name="Wicker T."/>
            <person name="Salzberg S.L."/>
            <person name="Devos K.M."/>
            <person name="Dvorak J."/>
        </authorList>
    </citation>
    <scope>NUCLEOTIDE SEQUENCE [LARGE SCALE GENOMIC DNA]</scope>
    <source>
        <strain evidence="1">cv. AL8/78</strain>
    </source>
</reference>
<keyword evidence="2" id="KW-1185">Reference proteome</keyword>
<reference evidence="2" key="2">
    <citation type="journal article" date="2017" name="Nat. Plants">
        <title>The Aegilops tauschii genome reveals multiple impacts of transposons.</title>
        <authorList>
            <person name="Zhao G."/>
            <person name="Zou C."/>
            <person name="Li K."/>
            <person name="Wang K."/>
            <person name="Li T."/>
            <person name="Gao L."/>
            <person name="Zhang X."/>
            <person name="Wang H."/>
            <person name="Yang Z."/>
            <person name="Liu X."/>
            <person name="Jiang W."/>
            <person name="Mao L."/>
            <person name="Kong X."/>
            <person name="Jiao Y."/>
            <person name="Jia J."/>
        </authorList>
    </citation>
    <scope>NUCLEOTIDE SEQUENCE [LARGE SCALE GENOMIC DNA]</scope>
    <source>
        <strain evidence="2">cv. AL8/78</strain>
    </source>
</reference>
<dbReference type="Gramene" id="AET7Gv20990300.7">
    <property type="protein sequence ID" value="AET7Gv20990300.7"/>
    <property type="gene ID" value="AET7Gv20990300"/>
</dbReference>
<name>A0A453SLY0_AEGTS</name>
<organism evidence="1 2">
    <name type="scientific">Aegilops tauschii subsp. strangulata</name>
    <name type="common">Goatgrass</name>
    <dbReference type="NCBI Taxonomy" id="200361"/>
    <lineage>
        <taxon>Eukaryota</taxon>
        <taxon>Viridiplantae</taxon>
        <taxon>Streptophyta</taxon>
        <taxon>Embryophyta</taxon>
        <taxon>Tracheophyta</taxon>
        <taxon>Spermatophyta</taxon>
        <taxon>Magnoliopsida</taxon>
        <taxon>Liliopsida</taxon>
        <taxon>Poales</taxon>
        <taxon>Poaceae</taxon>
        <taxon>BOP clade</taxon>
        <taxon>Pooideae</taxon>
        <taxon>Triticodae</taxon>
        <taxon>Triticeae</taxon>
        <taxon>Triticinae</taxon>
        <taxon>Aegilops</taxon>
    </lineage>
</organism>
<dbReference type="AlphaFoldDB" id="A0A453SLY0"/>
<evidence type="ECO:0000313" key="2">
    <source>
        <dbReference type="Proteomes" id="UP000015105"/>
    </source>
</evidence>
<evidence type="ECO:0000313" key="1">
    <source>
        <dbReference type="EnsemblPlants" id="AET7Gv20990300.10"/>
    </source>
</evidence>
<reference evidence="1" key="4">
    <citation type="submission" date="2019-03" db="UniProtKB">
        <authorList>
            <consortium name="EnsemblPlants"/>
        </authorList>
    </citation>
    <scope>IDENTIFICATION</scope>
</reference>
<reference evidence="2" key="1">
    <citation type="journal article" date="2014" name="Science">
        <title>Ancient hybridizations among the ancestral genomes of bread wheat.</title>
        <authorList>
            <consortium name="International Wheat Genome Sequencing Consortium,"/>
            <person name="Marcussen T."/>
            <person name="Sandve S.R."/>
            <person name="Heier L."/>
            <person name="Spannagl M."/>
            <person name="Pfeifer M."/>
            <person name="Jakobsen K.S."/>
            <person name="Wulff B.B."/>
            <person name="Steuernagel B."/>
            <person name="Mayer K.F."/>
            <person name="Olsen O.A."/>
        </authorList>
    </citation>
    <scope>NUCLEOTIDE SEQUENCE [LARGE SCALE GENOMIC DNA]</scope>
    <source>
        <strain evidence="2">cv. AL8/78</strain>
    </source>
</reference>
<accession>A0A453SLY0</accession>
<dbReference type="EnsemblPlants" id="AET7Gv20990300.7">
    <property type="protein sequence ID" value="AET7Gv20990300.7"/>
    <property type="gene ID" value="AET7Gv20990300"/>
</dbReference>
<reference evidence="1" key="5">
    <citation type="journal article" date="2021" name="G3 (Bethesda)">
        <title>Aegilops tauschii genome assembly Aet v5.0 features greater sequence contiguity and improved annotation.</title>
        <authorList>
            <person name="Wang L."/>
            <person name="Zhu T."/>
            <person name="Rodriguez J.C."/>
            <person name="Deal K.R."/>
            <person name="Dubcovsky J."/>
            <person name="McGuire P.E."/>
            <person name="Lux T."/>
            <person name="Spannagl M."/>
            <person name="Mayer K.F.X."/>
            <person name="Baldrich P."/>
            <person name="Meyers B.C."/>
            <person name="Huo N."/>
            <person name="Gu Y.Q."/>
            <person name="Zhou H."/>
            <person name="Devos K.M."/>
            <person name="Bennetzen J.L."/>
            <person name="Unver T."/>
            <person name="Budak H."/>
            <person name="Gulick P.J."/>
            <person name="Galiba G."/>
            <person name="Kalapos B."/>
            <person name="Nelson D.R."/>
            <person name="Li P."/>
            <person name="You F.M."/>
            <person name="Luo M.C."/>
            <person name="Dvorak J."/>
        </authorList>
    </citation>
    <scope>NUCLEOTIDE SEQUENCE [LARGE SCALE GENOMIC DNA]</scope>
    <source>
        <strain evidence="1">cv. AL8/78</strain>
    </source>
</reference>